<proteinExistence type="predicted"/>
<keyword evidence="3" id="KW-1185">Reference proteome</keyword>
<evidence type="ECO:0000313" key="2">
    <source>
        <dbReference type="EMBL" id="KAG7536427.1"/>
    </source>
</evidence>
<reference evidence="2 3" key="1">
    <citation type="submission" date="2020-12" db="EMBL/GenBank/DDBJ databases">
        <title>Concerted genomic and epigenomic changes stabilize Arabidopsis allopolyploids.</title>
        <authorList>
            <person name="Chen Z."/>
        </authorList>
    </citation>
    <scope>NUCLEOTIDE SEQUENCE [LARGE SCALE GENOMIC DNA]</scope>
    <source>
        <strain evidence="2">As9502</strain>
        <tissue evidence="2">Leaf</tissue>
    </source>
</reference>
<sequence>METLGRLQMFRFLSCQLLDWNSADDVVVGEGEFCSIEQTYKIGRIQLGPNAVAIIVKSVLKEEAYVWRPTPSIFTLGQAVGDKIAWPAD</sequence>
<gene>
    <name evidence="2" type="ORF">ISN44_As13g003770</name>
</gene>
<dbReference type="Pfam" id="PF03017">
    <property type="entry name" value="Transposase_23"/>
    <property type="match status" value="1"/>
</dbReference>
<dbReference type="InterPro" id="IPR004264">
    <property type="entry name" value="Transposase_23"/>
</dbReference>
<accession>A0A8T1XV94</accession>
<dbReference type="Proteomes" id="UP000694251">
    <property type="component" value="Chromosome 13"/>
</dbReference>
<dbReference type="AlphaFoldDB" id="A0A8T1XV94"/>
<evidence type="ECO:0000259" key="1">
    <source>
        <dbReference type="Pfam" id="PF03017"/>
    </source>
</evidence>
<dbReference type="EMBL" id="JAEFBJ010000013">
    <property type="protein sequence ID" value="KAG7536427.1"/>
    <property type="molecule type" value="Genomic_DNA"/>
</dbReference>
<evidence type="ECO:0000313" key="3">
    <source>
        <dbReference type="Proteomes" id="UP000694251"/>
    </source>
</evidence>
<dbReference type="OrthoDB" id="1110932at2759"/>
<name>A0A8T1XV94_ARASU</name>
<comment type="caution">
    <text evidence="2">The sequence shown here is derived from an EMBL/GenBank/DDBJ whole genome shotgun (WGS) entry which is preliminary data.</text>
</comment>
<organism evidence="2 3">
    <name type="scientific">Arabidopsis suecica</name>
    <name type="common">Swedish thale-cress</name>
    <name type="synonym">Cardaminopsis suecica</name>
    <dbReference type="NCBI Taxonomy" id="45249"/>
    <lineage>
        <taxon>Eukaryota</taxon>
        <taxon>Viridiplantae</taxon>
        <taxon>Streptophyta</taxon>
        <taxon>Embryophyta</taxon>
        <taxon>Tracheophyta</taxon>
        <taxon>Spermatophyta</taxon>
        <taxon>Magnoliopsida</taxon>
        <taxon>eudicotyledons</taxon>
        <taxon>Gunneridae</taxon>
        <taxon>Pentapetalae</taxon>
        <taxon>rosids</taxon>
        <taxon>malvids</taxon>
        <taxon>Brassicales</taxon>
        <taxon>Brassicaceae</taxon>
        <taxon>Camelineae</taxon>
        <taxon>Arabidopsis</taxon>
    </lineage>
</organism>
<feature type="domain" description="Transposase Tnp1/En/Spm-like" evidence="1">
    <location>
        <begin position="18"/>
        <end position="80"/>
    </location>
</feature>
<protein>
    <submittedName>
        <fullName evidence="2">Transposase Tnp1/En/Spm-like</fullName>
    </submittedName>
</protein>